<reference evidence="2 3" key="1">
    <citation type="submission" date="2024-09" db="EMBL/GenBank/DDBJ databases">
        <title>The Natural Products Discovery Center: Release of the First 8490 Sequenced Strains for Exploring Actinobacteria Biosynthetic Diversity.</title>
        <authorList>
            <person name="Kalkreuter E."/>
            <person name="Kautsar S.A."/>
            <person name="Yang D."/>
            <person name="Bader C.D."/>
            <person name="Teijaro C.N."/>
            <person name="Fluegel L."/>
            <person name="Davis C.M."/>
            <person name="Simpson J.R."/>
            <person name="Lauterbach L."/>
            <person name="Steele A.D."/>
            <person name="Gui C."/>
            <person name="Meng S."/>
            <person name="Li G."/>
            <person name="Viehrig K."/>
            <person name="Ye F."/>
            <person name="Su P."/>
            <person name="Kiefer A.F."/>
            <person name="Nichols A."/>
            <person name="Cepeda A.J."/>
            <person name="Yan W."/>
            <person name="Fan B."/>
            <person name="Jiang Y."/>
            <person name="Adhikari A."/>
            <person name="Zheng C.-J."/>
            <person name="Schuster L."/>
            <person name="Cowan T.M."/>
            <person name="Smanski M.J."/>
            <person name="Chevrette M.G."/>
            <person name="De Carvalho L.P.S."/>
            <person name="Shen B."/>
        </authorList>
    </citation>
    <scope>NUCLEOTIDE SEQUENCE [LARGE SCALE GENOMIC DNA]</scope>
    <source>
        <strain evidence="2 3">NPDC058753</strain>
    </source>
</reference>
<feature type="compositionally biased region" description="Low complexity" evidence="1">
    <location>
        <begin position="89"/>
        <end position="101"/>
    </location>
</feature>
<keyword evidence="3" id="KW-1185">Reference proteome</keyword>
<evidence type="ECO:0000313" key="3">
    <source>
        <dbReference type="Proteomes" id="UP001599542"/>
    </source>
</evidence>
<sequence length="101" mass="9159">MLGGLVLLRAAAVGREAVVAPGVGSGSGSGVGVGIGVGAAADGGGSWGEAAGGVVSAGFVEATEGSWTAIGCSNTVSTSTACTPSQDNATAAPVAAVQAPS</sequence>
<proteinExistence type="predicted"/>
<name>A0ABW6GIG4_9ACTN</name>
<dbReference type="RefSeq" id="WP_380323996.1">
    <property type="nucleotide sequence ID" value="NZ_JBHYPW010000023.1"/>
</dbReference>
<comment type="caution">
    <text evidence="2">The sequence shown here is derived from an EMBL/GenBank/DDBJ whole genome shotgun (WGS) entry which is preliminary data.</text>
</comment>
<evidence type="ECO:0000313" key="2">
    <source>
        <dbReference type="EMBL" id="MFE1352529.1"/>
    </source>
</evidence>
<evidence type="ECO:0008006" key="4">
    <source>
        <dbReference type="Google" id="ProtNLM"/>
    </source>
</evidence>
<accession>A0ABW6GIG4</accession>
<dbReference type="Proteomes" id="UP001599542">
    <property type="component" value="Unassembled WGS sequence"/>
</dbReference>
<feature type="region of interest" description="Disordered" evidence="1">
    <location>
        <begin position="81"/>
        <end position="101"/>
    </location>
</feature>
<dbReference type="EMBL" id="JBHYPX010000017">
    <property type="protein sequence ID" value="MFE1352529.1"/>
    <property type="molecule type" value="Genomic_DNA"/>
</dbReference>
<gene>
    <name evidence="2" type="ORF">ACFW6T_11125</name>
</gene>
<protein>
    <recommendedName>
        <fullName evidence="4">Secreted protein</fullName>
    </recommendedName>
</protein>
<evidence type="ECO:0000256" key="1">
    <source>
        <dbReference type="SAM" id="MobiDB-lite"/>
    </source>
</evidence>
<organism evidence="2 3">
    <name type="scientific">Kitasatospora phosalacinea</name>
    <dbReference type="NCBI Taxonomy" id="2065"/>
    <lineage>
        <taxon>Bacteria</taxon>
        <taxon>Bacillati</taxon>
        <taxon>Actinomycetota</taxon>
        <taxon>Actinomycetes</taxon>
        <taxon>Kitasatosporales</taxon>
        <taxon>Streptomycetaceae</taxon>
        <taxon>Kitasatospora</taxon>
    </lineage>
</organism>